<dbReference type="RefSeq" id="WP_200233245.1">
    <property type="nucleotide sequence ID" value="NZ_NRRV01000002.1"/>
</dbReference>
<comment type="caution">
    <text evidence="7">The sequence shown here is derived from an EMBL/GenBank/DDBJ whole genome shotgun (WGS) entry which is preliminary data.</text>
</comment>
<keyword evidence="8" id="KW-1185">Reference proteome</keyword>
<feature type="domain" description="Sodium/calcium exchanger membrane region" evidence="6">
    <location>
        <begin position="204"/>
        <end position="334"/>
    </location>
</feature>
<dbReference type="InterPro" id="IPR044880">
    <property type="entry name" value="NCX_ion-bd_dom_sf"/>
</dbReference>
<evidence type="ECO:0000256" key="2">
    <source>
        <dbReference type="ARBA" id="ARBA00022692"/>
    </source>
</evidence>
<feature type="transmembrane region" description="Helical" evidence="5">
    <location>
        <begin position="190"/>
        <end position="208"/>
    </location>
</feature>
<dbReference type="PANTHER" id="PTHR10846:SF8">
    <property type="entry name" value="INNER MEMBRANE PROTEIN YRBG"/>
    <property type="match status" value="1"/>
</dbReference>
<evidence type="ECO:0000313" key="7">
    <source>
        <dbReference type="EMBL" id="MBK1629369.1"/>
    </source>
</evidence>
<dbReference type="InterPro" id="IPR004837">
    <property type="entry name" value="NaCa_Exmemb"/>
</dbReference>
<feature type="transmembrane region" description="Helical" evidence="5">
    <location>
        <begin position="108"/>
        <end position="129"/>
    </location>
</feature>
<feature type="transmembrane region" description="Helical" evidence="5">
    <location>
        <begin position="288"/>
        <end position="306"/>
    </location>
</feature>
<feature type="transmembrane region" description="Helical" evidence="5">
    <location>
        <begin position="38"/>
        <end position="58"/>
    </location>
</feature>
<feature type="transmembrane region" description="Helical" evidence="5">
    <location>
        <begin position="318"/>
        <end position="337"/>
    </location>
</feature>
<keyword evidence="2 5" id="KW-0812">Transmembrane</keyword>
<dbReference type="Gene3D" id="1.20.1420.30">
    <property type="entry name" value="NCX, central ion-binding region"/>
    <property type="match status" value="1"/>
</dbReference>
<organism evidence="7 8">
    <name type="scientific">Thiohalocapsa halophila</name>
    <dbReference type="NCBI Taxonomy" id="69359"/>
    <lineage>
        <taxon>Bacteria</taxon>
        <taxon>Pseudomonadati</taxon>
        <taxon>Pseudomonadota</taxon>
        <taxon>Gammaproteobacteria</taxon>
        <taxon>Chromatiales</taxon>
        <taxon>Chromatiaceae</taxon>
        <taxon>Thiohalocapsa</taxon>
    </lineage>
</organism>
<gene>
    <name evidence="7" type="ORF">CKO31_01190</name>
</gene>
<keyword evidence="3 5" id="KW-1133">Transmembrane helix</keyword>
<feature type="transmembrane region" description="Helical" evidence="5">
    <location>
        <begin position="6"/>
        <end position="26"/>
    </location>
</feature>
<feature type="transmembrane region" description="Helical" evidence="5">
    <location>
        <begin position="220"/>
        <end position="243"/>
    </location>
</feature>
<evidence type="ECO:0000259" key="6">
    <source>
        <dbReference type="Pfam" id="PF01699"/>
    </source>
</evidence>
<feature type="domain" description="Sodium/calcium exchanger membrane region" evidence="6">
    <location>
        <begin position="14"/>
        <end position="152"/>
    </location>
</feature>
<name>A0ABS1CBU9_9GAMM</name>
<keyword evidence="4 5" id="KW-0472">Membrane</keyword>
<proteinExistence type="predicted"/>
<feature type="transmembrane region" description="Helical" evidence="5">
    <location>
        <begin position="78"/>
        <end position="96"/>
    </location>
</feature>
<accession>A0ABS1CBU9</accession>
<comment type="subcellular location">
    <subcellularLocation>
        <location evidence="1">Membrane</location>
        <topology evidence="1">Multi-pass membrane protein</topology>
    </subcellularLocation>
</comment>
<sequence length="343" mass="36221">MEPTAAVVWTQYGLCVLAIGIAGVKLTDYGDSIADKTGMGGSWVGLVLIATVTSLPELATGITAATVAMVPDIAAGDIYGSCVYNLVLLAVLDLFSRRGPILSRVQRQHVMTAGFGILLISISGLALLASKAGLSTLAGHLSWGTPAILVVYAVAIRTLHGYQEEEVEEFADQEPDRYAEHSLKWVARRYGIAASVVVLAGIALPYVSEDLAVVMDWNQSFTGTLFTALSTSLPELVVTLAALRLGAVDMAAGNVLGSNLFNILVLAIDDLVYTQGSFFADISEGHLVSAFTAVAMTGIVVAGIYYRPRIRVLGIGSWASLALIGLFVLNAWLSFHIGEPPVH</sequence>
<dbReference type="Proteomes" id="UP000748752">
    <property type="component" value="Unassembled WGS sequence"/>
</dbReference>
<feature type="transmembrane region" description="Helical" evidence="5">
    <location>
        <begin position="250"/>
        <end position="268"/>
    </location>
</feature>
<dbReference type="InterPro" id="IPR004481">
    <property type="entry name" value="K/Na/Ca-exchanger"/>
</dbReference>
<evidence type="ECO:0000256" key="1">
    <source>
        <dbReference type="ARBA" id="ARBA00004141"/>
    </source>
</evidence>
<protein>
    <submittedName>
        <fullName evidence="7">Cation transporter</fullName>
    </submittedName>
</protein>
<reference evidence="7 8" key="1">
    <citation type="journal article" date="2020" name="Microorganisms">
        <title>Osmotic Adaptation and Compatible Solute Biosynthesis of Phototrophic Bacteria as Revealed from Genome Analyses.</title>
        <authorList>
            <person name="Imhoff J.F."/>
            <person name="Rahn T."/>
            <person name="Kunzel S."/>
            <person name="Keller A."/>
            <person name="Neulinger S.C."/>
        </authorList>
    </citation>
    <scope>NUCLEOTIDE SEQUENCE [LARGE SCALE GENOMIC DNA]</scope>
    <source>
        <strain evidence="7 8">DSM 6210</strain>
    </source>
</reference>
<evidence type="ECO:0000256" key="5">
    <source>
        <dbReference type="SAM" id="Phobius"/>
    </source>
</evidence>
<feature type="transmembrane region" description="Helical" evidence="5">
    <location>
        <begin position="141"/>
        <end position="159"/>
    </location>
</feature>
<dbReference type="EMBL" id="NRRV01000002">
    <property type="protein sequence ID" value="MBK1629369.1"/>
    <property type="molecule type" value="Genomic_DNA"/>
</dbReference>
<evidence type="ECO:0000256" key="4">
    <source>
        <dbReference type="ARBA" id="ARBA00023136"/>
    </source>
</evidence>
<evidence type="ECO:0000313" key="8">
    <source>
        <dbReference type="Proteomes" id="UP000748752"/>
    </source>
</evidence>
<dbReference type="Pfam" id="PF01699">
    <property type="entry name" value="Na_Ca_ex"/>
    <property type="match status" value="2"/>
</dbReference>
<dbReference type="PANTHER" id="PTHR10846">
    <property type="entry name" value="SODIUM/POTASSIUM/CALCIUM EXCHANGER"/>
    <property type="match status" value="1"/>
</dbReference>
<evidence type="ECO:0000256" key="3">
    <source>
        <dbReference type="ARBA" id="ARBA00022989"/>
    </source>
</evidence>